<gene>
    <name evidence="2" type="ORF">J5N97_014609</name>
</gene>
<evidence type="ECO:0000256" key="1">
    <source>
        <dbReference type="SAM" id="Phobius"/>
    </source>
</evidence>
<accession>A0A9D5CVM3</accession>
<feature type="transmembrane region" description="Helical" evidence="1">
    <location>
        <begin position="12"/>
        <end position="33"/>
    </location>
</feature>
<proteinExistence type="predicted"/>
<dbReference type="AlphaFoldDB" id="A0A9D5CVM3"/>
<keyword evidence="1" id="KW-0812">Transmembrane</keyword>
<organism evidence="2 3">
    <name type="scientific">Dioscorea zingiberensis</name>
    <dbReference type="NCBI Taxonomy" id="325984"/>
    <lineage>
        <taxon>Eukaryota</taxon>
        <taxon>Viridiplantae</taxon>
        <taxon>Streptophyta</taxon>
        <taxon>Embryophyta</taxon>
        <taxon>Tracheophyta</taxon>
        <taxon>Spermatophyta</taxon>
        <taxon>Magnoliopsida</taxon>
        <taxon>Liliopsida</taxon>
        <taxon>Dioscoreales</taxon>
        <taxon>Dioscoreaceae</taxon>
        <taxon>Dioscorea</taxon>
    </lineage>
</organism>
<name>A0A9D5CVM3_9LILI</name>
<reference evidence="2" key="2">
    <citation type="journal article" date="2022" name="Hortic Res">
        <title>The genome of Dioscorea zingiberensis sheds light on the biosynthesis, origin and evolution of the medicinally important diosgenin saponins.</title>
        <authorList>
            <person name="Li Y."/>
            <person name="Tan C."/>
            <person name="Li Z."/>
            <person name="Guo J."/>
            <person name="Li S."/>
            <person name="Chen X."/>
            <person name="Wang C."/>
            <person name="Dai X."/>
            <person name="Yang H."/>
            <person name="Song W."/>
            <person name="Hou L."/>
            <person name="Xu J."/>
            <person name="Tong Z."/>
            <person name="Xu A."/>
            <person name="Yuan X."/>
            <person name="Wang W."/>
            <person name="Yang Q."/>
            <person name="Chen L."/>
            <person name="Sun Z."/>
            <person name="Wang K."/>
            <person name="Pan B."/>
            <person name="Chen J."/>
            <person name="Bao Y."/>
            <person name="Liu F."/>
            <person name="Qi X."/>
            <person name="Gang D.R."/>
            <person name="Wen J."/>
            <person name="Li J."/>
        </authorList>
    </citation>
    <scope>NUCLEOTIDE SEQUENCE</scope>
    <source>
        <strain evidence="2">Dzin_1.0</strain>
    </source>
</reference>
<reference evidence="2" key="1">
    <citation type="submission" date="2021-03" db="EMBL/GenBank/DDBJ databases">
        <authorList>
            <person name="Li Z."/>
            <person name="Yang C."/>
        </authorList>
    </citation>
    <scope>NUCLEOTIDE SEQUENCE</scope>
    <source>
        <strain evidence="2">Dzin_1.0</strain>
        <tissue evidence="2">Leaf</tissue>
    </source>
</reference>
<dbReference type="EMBL" id="JAGGNH010000003">
    <property type="protein sequence ID" value="KAJ0979135.1"/>
    <property type="molecule type" value="Genomic_DNA"/>
</dbReference>
<comment type="caution">
    <text evidence="2">The sequence shown here is derived from an EMBL/GenBank/DDBJ whole genome shotgun (WGS) entry which is preliminary data.</text>
</comment>
<keyword evidence="1" id="KW-0472">Membrane</keyword>
<sequence length="79" mass="8731">MASGGQRRGSSACHLLMLFAILVILPVFSLLSLDSYHHRTASSAPLLPLLCPMPFKKRLFLLEGRYGLGEVYLVQGVSW</sequence>
<keyword evidence="1" id="KW-1133">Transmembrane helix</keyword>
<keyword evidence="3" id="KW-1185">Reference proteome</keyword>
<evidence type="ECO:0000313" key="3">
    <source>
        <dbReference type="Proteomes" id="UP001085076"/>
    </source>
</evidence>
<protein>
    <submittedName>
        <fullName evidence="2">Uncharacterized protein</fullName>
    </submittedName>
</protein>
<dbReference type="Proteomes" id="UP001085076">
    <property type="component" value="Miscellaneous, Linkage group lg03"/>
</dbReference>
<evidence type="ECO:0000313" key="2">
    <source>
        <dbReference type="EMBL" id="KAJ0979135.1"/>
    </source>
</evidence>